<dbReference type="Ensembl" id="ENSFTIT00000017102.1">
    <property type="protein sequence ID" value="ENSFTIP00000016411.1"/>
    <property type="gene ID" value="ENSFTIG00000010863.1"/>
</dbReference>
<proteinExistence type="predicted"/>
<organism evidence="1 2">
    <name type="scientific">Falco tinnunculus</name>
    <name type="common">Common kestrel</name>
    <dbReference type="NCBI Taxonomy" id="100819"/>
    <lineage>
        <taxon>Eukaryota</taxon>
        <taxon>Metazoa</taxon>
        <taxon>Chordata</taxon>
        <taxon>Craniata</taxon>
        <taxon>Vertebrata</taxon>
        <taxon>Euteleostomi</taxon>
        <taxon>Archelosauria</taxon>
        <taxon>Archosauria</taxon>
        <taxon>Dinosauria</taxon>
        <taxon>Saurischia</taxon>
        <taxon>Theropoda</taxon>
        <taxon>Coelurosauria</taxon>
        <taxon>Aves</taxon>
        <taxon>Neognathae</taxon>
        <taxon>Neoaves</taxon>
        <taxon>Telluraves</taxon>
        <taxon>Australaves</taxon>
        <taxon>Falconiformes</taxon>
        <taxon>Falconidae</taxon>
        <taxon>Falco</taxon>
    </lineage>
</organism>
<name>A0A8C4UR23_FALTI</name>
<dbReference type="Proteomes" id="UP000694562">
    <property type="component" value="Unplaced"/>
</dbReference>
<reference evidence="1" key="2">
    <citation type="submission" date="2025-09" db="UniProtKB">
        <authorList>
            <consortium name="Ensembl"/>
        </authorList>
    </citation>
    <scope>IDENTIFICATION</scope>
</reference>
<protein>
    <submittedName>
        <fullName evidence="1">Uncharacterized protein</fullName>
    </submittedName>
</protein>
<evidence type="ECO:0000313" key="1">
    <source>
        <dbReference type="Ensembl" id="ENSFTIP00000016411.1"/>
    </source>
</evidence>
<keyword evidence="2" id="KW-1185">Reference proteome</keyword>
<sequence length="62" mass="7026">MLLEIPSVGLCSWILCPDMTSRKKILPFSYSIAWKKQLKKHDGTLHRNRAGGLFLVSTPSVR</sequence>
<evidence type="ECO:0000313" key="2">
    <source>
        <dbReference type="Proteomes" id="UP000694562"/>
    </source>
</evidence>
<reference evidence="1" key="1">
    <citation type="submission" date="2025-08" db="UniProtKB">
        <authorList>
            <consortium name="Ensembl"/>
        </authorList>
    </citation>
    <scope>IDENTIFICATION</scope>
</reference>
<dbReference type="AlphaFoldDB" id="A0A8C4UR23"/>
<accession>A0A8C4UR23</accession>